<comment type="similarity">
    <text evidence="2">Belongs to the pectinesterase family.</text>
</comment>
<keyword evidence="6" id="KW-0732">Signal</keyword>
<dbReference type="UniPathway" id="UPA00545">
    <property type="reaction ID" value="UER00823"/>
</dbReference>
<evidence type="ECO:0000256" key="3">
    <source>
        <dbReference type="ARBA" id="ARBA00013229"/>
    </source>
</evidence>
<dbReference type="Gene3D" id="2.160.20.10">
    <property type="entry name" value="Single-stranded right-handed beta-helix, Pectin lyase-like"/>
    <property type="match status" value="1"/>
</dbReference>
<accession>A0A167MB86</accession>
<evidence type="ECO:0000256" key="1">
    <source>
        <dbReference type="ARBA" id="ARBA00005184"/>
    </source>
</evidence>
<dbReference type="GO" id="GO:0042545">
    <property type="term" value="P:cell wall modification"/>
    <property type="evidence" value="ECO:0007669"/>
    <property type="project" value="InterPro"/>
</dbReference>
<dbReference type="EMBL" id="KV417283">
    <property type="protein sequence ID" value="KZO96532.1"/>
    <property type="molecule type" value="Genomic_DNA"/>
</dbReference>
<gene>
    <name evidence="8" type="ORF">CALVIDRAFT_498293</name>
</gene>
<name>A0A167MB86_CALVF</name>
<feature type="signal peptide" evidence="6">
    <location>
        <begin position="1"/>
        <end position="16"/>
    </location>
</feature>
<evidence type="ECO:0000313" key="8">
    <source>
        <dbReference type="EMBL" id="KZO96532.1"/>
    </source>
</evidence>
<dbReference type="STRING" id="1330018.A0A167MB86"/>
<evidence type="ECO:0000313" key="9">
    <source>
        <dbReference type="Proteomes" id="UP000076738"/>
    </source>
</evidence>
<dbReference type="SUPFAM" id="SSF51126">
    <property type="entry name" value="Pectin lyase-like"/>
    <property type="match status" value="1"/>
</dbReference>
<dbReference type="InterPro" id="IPR011050">
    <property type="entry name" value="Pectin_lyase_fold/virulence"/>
</dbReference>
<protein>
    <recommendedName>
        <fullName evidence="3">pectinesterase</fullName>
        <ecNumber evidence="3">3.1.1.11</ecNumber>
    </recommendedName>
</protein>
<sequence>MWTSLLALVPFALAIATRQDGSGGWNRYDACQRIKSIGHLQTDGCPSGTIYVSQNDTSAQFTTVQAAVQSLPDDMSPAVILIGPGMYKGLVNVTRKGPVTLLGQYVFPGRTNLVTVWNDQYVTEPPPAQDDAQTAVLIVAPTFNASLIGMGTVGFPLQPEFGNIDFKAYHIDFSNFAANYAISQALVTDISYANASFYGCNFASYQDTWYTGRNASTYVTGGTIYGQTDYLFGFGTAWFEKVIFANRGCGGALVAWKGTNQSDPTGTTPVAPGNHYGAYISNSEIIRSPDANLTLDLTGKCYLARPWNDWALSIFLNTYMDSTVNTTGFIPFSGRPQVILNTTYYAEYGSYGPGGNTANRASADHVLDASEASAFTIPKVFGEWPGWIDYDY</sequence>
<keyword evidence="5" id="KW-0063">Aspartyl esterase</keyword>
<dbReference type="GO" id="GO:0030599">
    <property type="term" value="F:pectinesterase activity"/>
    <property type="evidence" value="ECO:0007669"/>
    <property type="project" value="UniProtKB-EC"/>
</dbReference>
<organism evidence="8 9">
    <name type="scientific">Calocera viscosa (strain TUFC12733)</name>
    <dbReference type="NCBI Taxonomy" id="1330018"/>
    <lineage>
        <taxon>Eukaryota</taxon>
        <taxon>Fungi</taxon>
        <taxon>Dikarya</taxon>
        <taxon>Basidiomycota</taxon>
        <taxon>Agaricomycotina</taxon>
        <taxon>Dacrymycetes</taxon>
        <taxon>Dacrymycetales</taxon>
        <taxon>Dacrymycetaceae</taxon>
        <taxon>Calocera</taxon>
    </lineage>
</organism>
<dbReference type="InterPro" id="IPR012334">
    <property type="entry name" value="Pectin_lyas_fold"/>
</dbReference>
<dbReference type="AlphaFoldDB" id="A0A167MB86"/>
<keyword evidence="9" id="KW-1185">Reference proteome</keyword>
<keyword evidence="4" id="KW-0378">Hydrolase</keyword>
<dbReference type="OrthoDB" id="2019149at2759"/>
<feature type="domain" description="Pectinesterase catalytic" evidence="7">
    <location>
        <begin position="166"/>
        <end position="379"/>
    </location>
</feature>
<evidence type="ECO:0000256" key="4">
    <source>
        <dbReference type="ARBA" id="ARBA00022801"/>
    </source>
</evidence>
<dbReference type="GO" id="GO:0045490">
    <property type="term" value="P:pectin catabolic process"/>
    <property type="evidence" value="ECO:0007669"/>
    <property type="project" value="UniProtKB-UniPathway"/>
</dbReference>
<dbReference type="PANTHER" id="PTHR31321:SF137">
    <property type="entry name" value="PECTIN METHYL ESTERASE (EUROFUNG)"/>
    <property type="match status" value="1"/>
</dbReference>
<dbReference type="EC" id="3.1.1.11" evidence="3"/>
<evidence type="ECO:0000256" key="2">
    <source>
        <dbReference type="ARBA" id="ARBA00008891"/>
    </source>
</evidence>
<dbReference type="PANTHER" id="PTHR31321">
    <property type="entry name" value="ACYL-COA THIOESTER HYDROLASE YBHC-RELATED"/>
    <property type="match status" value="1"/>
</dbReference>
<feature type="chain" id="PRO_5011118183" description="pectinesterase" evidence="6">
    <location>
        <begin position="17"/>
        <end position="392"/>
    </location>
</feature>
<comment type="pathway">
    <text evidence="1">Glycan metabolism; pectin degradation; 2-dehydro-3-deoxy-D-gluconate from pectin: step 1/5.</text>
</comment>
<reference evidence="8 9" key="1">
    <citation type="journal article" date="2016" name="Mol. Biol. Evol.">
        <title>Comparative Genomics of Early-Diverging Mushroom-Forming Fungi Provides Insights into the Origins of Lignocellulose Decay Capabilities.</title>
        <authorList>
            <person name="Nagy L.G."/>
            <person name="Riley R."/>
            <person name="Tritt A."/>
            <person name="Adam C."/>
            <person name="Daum C."/>
            <person name="Floudas D."/>
            <person name="Sun H."/>
            <person name="Yadav J.S."/>
            <person name="Pangilinan J."/>
            <person name="Larsson K.H."/>
            <person name="Matsuura K."/>
            <person name="Barry K."/>
            <person name="Labutti K."/>
            <person name="Kuo R."/>
            <person name="Ohm R.A."/>
            <person name="Bhattacharya S.S."/>
            <person name="Shirouzu T."/>
            <person name="Yoshinaga Y."/>
            <person name="Martin F.M."/>
            <person name="Grigoriev I.V."/>
            <person name="Hibbett D.S."/>
        </authorList>
    </citation>
    <scope>NUCLEOTIDE SEQUENCE [LARGE SCALE GENOMIC DNA]</scope>
    <source>
        <strain evidence="8 9">TUFC12733</strain>
    </source>
</reference>
<dbReference type="Proteomes" id="UP000076738">
    <property type="component" value="Unassembled WGS sequence"/>
</dbReference>
<proteinExistence type="inferred from homology"/>
<evidence type="ECO:0000259" key="7">
    <source>
        <dbReference type="Pfam" id="PF01095"/>
    </source>
</evidence>
<dbReference type="InterPro" id="IPR000070">
    <property type="entry name" value="Pectinesterase_cat"/>
</dbReference>
<evidence type="ECO:0000256" key="6">
    <source>
        <dbReference type="SAM" id="SignalP"/>
    </source>
</evidence>
<evidence type="ECO:0000256" key="5">
    <source>
        <dbReference type="ARBA" id="ARBA00023085"/>
    </source>
</evidence>
<dbReference type="Pfam" id="PF01095">
    <property type="entry name" value="Pectinesterase"/>
    <property type="match status" value="1"/>
</dbReference>